<sequence>MTNDTKSYREAGRAVFLAAIMVLSMVAMTATLPGAVVATSDADAEITSDNSFIGADGVQHTVSWTAQSDDELAGDSLNELTVDYDDGLTVASGVTESDLSLTIGEGPDETVLNDEGDFSLTSDDNTLTINVDSDPGVSADDSIDLQVSAIANPDATGDVGTVDVTADATVAGVDNIIEADPYPIESVTLGGEVTEDDGSTAIDGADVSFDEEGTLTDTTGTDGLYSIEVSDLGPITADAADVTANADGFQSSTEIVNVEGQDDTQNFELVEEPESDIDVTVDNPNPQDSNTQATYDVTFDIVSTDGGEAAQYILADFGDESVAFDEVNINDVSVDGDNYEVDDLYTASGDGEATAEGDLTASELLIELGSGEDIEFGTDVTDEDSVDINIQDVTNPDVSTPTFTLSLHEDGGDLGGTAQVSPFADGQDGYEVADPVYTGELTFNNQNLAADGTVTVADVSSDQESVVVVTYEDDGELIIAGLASADNLDSEAVPVSIEDDGGFPGEHTAHLIANDGLSGEYGIGDAVSAETAGEVIDDDLATVREAGGDISVAFGQLGQTDIWQGQTVEVFDVRQDNDGSGPVQLREGLTGDDDSERIDTLRASDGVVTFDTDDLSGYYYLQEGTQTADENQDQFFVDEQEIDFEFEDDAVPFDGDDAEDTQVDLVIEEDNRGDLVDVVVSGELDEEALDEDTLEDIVNNYSETDDDETVIIEDFDAAGETFDFDDQDVGDYDFTLEVDDTTASDSAEIEVTEPVDADVRFTAGDFTSELGDNAEFSFVAENYDQDNVFVTVGDAEEVNWENVLEISGLNDIDEDDEVTVGYNTASDPDDEGSWYIVGDNSDDVDVAIADDLEAAGGTIDEAPLAATDYELSIGDDWSVLEDDDDNVIGAEVDNEFDTSFLTLTDRTPIGEDLTTWTAPSDNDADDLFDAAEDDELLDILSQTDTVAEEDKIVTSLEATGTTSFLPDTEYLDSTDIEGGDLNFDSDINLEVEAQDERPNVDAQTWSFDDGELNVYTLSNDGEQAIILLESDNGDFETDAGYDVTFTIGEDNPFIEDEDAEETAEGEFDYDERDIEWDESASEVPTVANADVMGTTNVAPGTEVDTRARAPGVFVDRTTVEVEDDGTFTATYDFSEESSGTEFTLRATDANDGDNQHELDSTLVDPDEDDFELSVDFGQDTYEVDQGDSVDIDVSAVAGADGLDDDEVTLFLNDDEVDSATVTADAGNSDDVTFTLDTNEEDFPEGDHDLEVTLLDASDEATLTIVVEDDENGDEQNGDEQNGDEQNGDEQNGDEQNGDEQNGDDDGEPEDDDDQPGFGLLVALVSLLGAALLARRRNN</sequence>
<evidence type="ECO:0000256" key="5">
    <source>
        <dbReference type="ARBA" id="ARBA00022512"/>
    </source>
</evidence>
<dbReference type="InterPro" id="IPR026371">
    <property type="entry name" value="PGF_CTERM"/>
</dbReference>
<evidence type="ECO:0000256" key="2">
    <source>
        <dbReference type="ARBA" id="ARBA00004237"/>
    </source>
</evidence>
<evidence type="ECO:0000259" key="14">
    <source>
        <dbReference type="Pfam" id="PF18204"/>
    </source>
</evidence>
<keyword evidence="7" id="KW-0701">S-layer</keyword>
<evidence type="ECO:0000256" key="8">
    <source>
        <dbReference type="ARBA" id="ARBA00022692"/>
    </source>
</evidence>
<dbReference type="Gene3D" id="2.60.40.1120">
    <property type="entry name" value="Carboxypeptidase-like, regulatory domain"/>
    <property type="match status" value="1"/>
</dbReference>
<evidence type="ECO:0000313" key="15">
    <source>
        <dbReference type="EMBL" id="MCL9813468.1"/>
    </source>
</evidence>
<dbReference type="NCBIfam" id="TIGR04126">
    <property type="entry name" value="PGF_CTERM"/>
    <property type="match status" value="1"/>
</dbReference>
<proteinExistence type="inferred from homology"/>
<evidence type="ECO:0000256" key="9">
    <source>
        <dbReference type="ARBA" id="ARBA00022729"/>
    </source>
</evidence>
<evidence type="ECO:0000256" key="10">
    <source>
        <dbReference type="ARBA" id="ARBA00022989"/>
    </source>
</evidence>
<comment type="similarity">
    <text evidence="3">Belongs to the halobacterial S-layer protein family.</text>
</comment>
<feature type="region of interest" description="Disordered" evidence="13">
    <location>
        <begin position="1267"/>
        <end position="1317"/>
    </location>
</feature>
<protein>
    <submittedName>
        <fullName evidence="15">PGF-CTERM sorting domain-containing protein</fullName>
    </submittedName>
</protein>
<keyword evidence="6" id="KW-0964">Secreted</keyword>
<keyword evidence="11" id="KW-0472">Membrane</keyword>
<dbReference type="GO" id="GO:0030115">
    <property type="term" value="C:S-layer"/>
    <property type="evidence" value="ECO:0007669"/>
    <property type="project" value="UniProtKB-SubCell"/>
</dbReference>
<evidence type="ECO:0000256" key="3">
    <source>
        <dbReference type="ARBA" id="ARBA00009327"/>
    </source>
</evidence>
<organism evidence="15 16">
    <name type="scientific">Natranaeroarchaeum aerophilus</name>
    <dbReference type="NCBI Taxonomy" id="2917711"/>
    <lineage>
        <taxon>Archaea</taxon>
        <taxon>Methanobacteriati</taxon>
        <taxon>Methanobacteriota</taxon>
        <taxon>Stenosarchaea group</taxon>
        <taxon>Halobacteria</taxon>
        <taxon>Halobacteriales</taxon>
        <taxon>Natronoarchaeaceae</taxon>
        <taxon>Natranaeroarchaeum</taxon>
    </lineage>
</organism>
<evidence type="ECO:0000256" key="12">
    <source>
        <dbReference type="ARBA" id="ARBA00023180"/>
    </source>
</evidence>
<dbReference type="Pfam" id="PF18204">
    <property type="entry name" value="PGF-CTERM"/>
    <property type="match status" value="1"/>
</dbReference>
<feature type="domain" description="PGF-CTERM archaeal protein-sorting signal" evidence="14">
    <location>
        <begin position="1314"/>
        <end position="1336"/>
    </location>
</feature>
<comment type="caution">
    <text evidence="15">The sequence shown here is derived from an EMBL/GenBank/DDBJ whole genome shotgun (WGS) entry which is preliminary data.</text>
</comment>
<feature type="compositionally biased region" description="Acidic residues" evidence="13">
    <location>
        <begin position="1267"/>
        <end position="1314"/>
    </location>
</feature>
<dbReference type="NCBIfam" id="TIGR04207">
    <property type="entry name" value="halo_sig_pep"/>
    <property type="match status" value="1"/>
</dbReference>
<evidence type="ECO:0000256" key="1">
    <source>
        <dbReference type="ARBA" id="ARBA00004236"/>
    </source>
</evidence>
<dbReference type="InterPro" id="IPR026452">
    <property type="entry name" value="Surf_glycop_sig_pep"/>
</dbReference>
<dbReference type="NCBIfam" id="NF045517">
    <property type="entry name" value="halo_surf_dom"/>
    <property type="match status" value="1"/>
</dbReference>
<keyword evidence="16" id="KW-1185">Reference proteome</keyword>
<evidence type="ECO:0000256" key="13">
    <source>
        <dbReference type="SAM" id="MobiDB-lite"/>
    </source>
</evidence>
<keyword evidence="9" id="KW-0732">Signal</keyword>
<keyword evidence="10" id="KW-1133">Transmembrane helix</keyword>
<keyword evidence="4" id="KW-1003">Cell membrane</keyword>
<evidence type="ECO:0000256" key="7">
    <source>
        <dbReference type="ARBA" id="ARBA00022601"/>
    </source>
</evidence>
<keyword evidence="12" id="KW-0325">Glycoprotein</keyword>
<evidence type="ECO:0000256" key="11">
    <source>
        <dbReference type="ARBA" id="ARBA00023136"/>
    </source>
</evidence>
<reference evidence="15 16" key="1">
    <citation type="journal article" date="2022" name="Syst. Appl. Microbiol.">
        <title>Natronocalculus amylovorans gen. nov., sp. nov., and Natranaeroarchaeum aerophilus sp. nov., dominant culturable amylolytic natronoarchaea from hypersaline soda lakes in southwestern Siberia.</title>
        <authorList>
            <person name="Sorokin D.Y."/>
            <person name="Elcheninov A.G."/>
            <person name="Khizhniak T.V."/>
            <person name="Koenen M."/>
            <person name="Bale N.J."/>
            <person name="Damste J.S.S."/>
            <person name="Kublanov I.V."/>
        </authorList>
    </citation>
    <scope>NUCLEOTIDE SEQUENCE [LARGE SCALE GENOMIC DNA]</scope>
    <source>
        <strain evidence="15 16">AArc-St1-1</strain>
    </source>
</reference>
<evidence type="ECO:0000256" key="6">
    <source>
        <dbReference type="ARBA" id="ARBA00022525"/>
    </source>
</evidence>
<dbReference type="EMBL" id="JAKRVY010000003">
    <property type="protein sequence ID" value="MCL9813468.1"/>
    <property type="molecule type" value="Genomic_DNA"/>
</dbReference>
<name>A0AAE3FRE5_9EURY</name>
<dbReference type="GO" id="GO:0005886">
    <property type="term" value="C:plasma membrane"/>
    <property type="evidence" value="ECO:0007669"/>
    <property type="project" value="UniProtKB-SubCell"/>
</dbReference>
<accession>A0AAE3FRE5</accession>
<dbReference type="Proteomes" id="UP001202674">
    <property type="component" value="Unassembled WGS sequence"/>
</dbReference>
<dbReference type="RefSeq" id="WP_250595925.1">
    <property type="nucleotide sequence ID" value="NZ_JAKRVY010000003.1"/>
</dbReference>
<keyword evidence="5" id="KW-0134">Cell wall</keyword>
<comment type="subcellular location">
    <subcellularLocation>
        <location evidence="1">Cell membrane</location>
    </subcellularLocation>
    <subcellularLocation>
        <location evidence="2">Secreted</location>
        <location evidence="2">Cell wall</location>
        <location evidence="2">S-layer</location>
    </subcellularLocation>
</comment>
<keyword evidence="8" id="KW-0812">Transmembrane</keyword>
<evidence type="ECO:0000256" key="4">
    <source>
        <dbReference type="ARBA" id="ARBA00022475"/>
    </source>
</evidence>
<evidence type="ECO:0000313" key="16">
    <source>
        <dbReference type="Proteomes" id="UP001202674"/>
    </source>
</evidence>
<gene>
    <name evidence="15" type="ORF">AArcSt11_07340</name>
</gene>